<reference evidence="4" key="1">
    <citation type="submission" date="2019-06" db="EMBL/GenBank/DDBJ databases">
        <authorList>
            <consortium name="Wellcome Sanger Institute Data Sharing"/>
        </authorList>
    </citation>
    <scope>NUCLEOTIDE SEQUENCE [LARGE SCALE GENOMIC DNA]</scope>
</reference>
<dbReference type="Proteomes" id="UP000472267">
    <property type="component" value="Chromosome 4"/>
</dbReference>
<evidence type="ECO:0000313" key="5">
    <source>
        <dbReference type="Proteomes" id="UP000472267"/>
    </source>
</evidence>
<dbReference type="PANTHER" id="PTHR11346:SF112">
    <property type="entry name" value="GALECTIN"/>
    <property type="match status" value="1"/>
</dbReference>
<dbReference type="Ensembl" id="ENSSFAT00005008879.1">
    <property type="protein sequence ID" value="ENSSFAP00005008466.1"/>
    <property type="gene ID" value="ENSSFAG00005004923.1"/>
</dbReference>
<organism evidence="4 5">
    <name type="scientific">Salarias fasciatus</name>
    <name type="common">Jewelled blenny</name>
    <name type="synonym">Blennius fasciatus</name>
    <dbReference type="NCBI Taxonomy" id="181472"/>
    <lineage>
        <taxon>Eukaryota</taxon>
        <taxon>Metazoa</taxon>
        <taxon>Chordata</taxon>
        <taxon>Craniata</taxon>
        <taxon>Vertebrata</taxon>
        <taxon>Euteleostomi</taxon>
        <taxon>Actinopterygii</taxon>
        <taxon>Neopterygii</taxon>
        <taxon>Teleostei</taxon>
        <taxon>Neoteleostei</taxon>
        <taxon>Acanthomorphata</taxon>
        <taxon>Ovalentaria</taxon>
        <taxon>Blenniimorphae</taxon>
        <taxon>Blenniiformes</taxon>
        <taxon>Blennioidei</taxon>
        <taxon>Blenniidae</taxon>
        <taxon>Salariinae</taxon>
        <taxon>Salarias</taxon>
    </lineage>
</organism>
<accession>A0A672FNB0</accession>
<evidence type="ECO:0000313" key="4">
    <source>
        <dbReference type="Ensembl" id="ENSSFAP00005008466.1"/>
    </source>
</evidence>
<gene>
    <name evidence="4" type="primary">LOC115386676</name>
</gene>
<dbReference type="Gene3D" id="2.60.120.200">
    <property type="match status" value="1"/>
</dbReference>
<evidence type="ECO:0000256" key="2">
    <source>
        <dbReference type="RuleBase" id="RU102079"/>
    </source>
</evidence>
<evidence type="ECO:0000256" key="1">
    <source>
        <dbReference type="ARBA" id="ARBA00022734"/>
    </source>
</evidence>
<evidence type="ECO:0000259" key="3">
    <source>
        <dbReference type="PROSITE" id="PS51304"/>
    </source>
</evidence>
<dbReference type="SMART" id="SM00276">
    <property type="entry name" value="GLECT"/>
    <property type="match status" value="1"/>
</dbReference>
<dbReference type="PROSITE" id="PS51304">
    <property type="entry name" value="GALECTIN"/>
    <property type="match status" value="1"/>
</dbReference>
<dbReference type="Ensembl" id="ENSSFAT00005008863.1">
    <property type="protein sequence ID" value="ENSSFAP00005008451.1"/>
    <property type="gene ID" value="ENSSFAG00005004923.1"/>
</dbReference>
<dbReference type="InterPro" id="IPR001079">
    <property type="entry name" value="Galectin_CRD"/>
</dbReference>
<feature type="domain" description="Galectin" evidence="3">
    <location>
        <begin position="4"/>
        <end position="158"/>
    </location>
</feature>
<dbReference type="SMART" id="SM00908">
    <property type="entry name" value="Gal-bind_lectin"/>
    <property type="match status" value="1"/>
</dbReference>
<dbReference type="SUPFAM" id="SSF49899">
    <property type="entry name" value="Concanavalin A-like lectins/glucanases"/>
    <property type="match status" value="1"/>
</dbReference>
<proteinExistence type="predicted"/>
<dbReference type="AlphaFoldDB" id="A0A672FNB0"/>
<name>A0A672FNB0_SALFA</name>
<dbReference type="PANTHER" id="PTHR11346">
    <property type="entry name" value="GALECTIN"/>
    <property type="match status" value="1"/>
</dbReference>
<protein>
    <recommendedName>
        <fullName evidence="2">Galectin</fullName>
    </recommendedName>
</protein>
<dbReference type="CDD" id="cd00070">
    <property type="entry name" value="GLECT"/>
    <property type="match status" value="1"/>
</dbReference>
<dbReference type="InterPro" id="IPR013320">
    <property type="entry name" value="ConA-like_dom_sf"/>
</dbReference>
<keyword evidence="5" id="KW-1185">Reference proteome</keyword>
<dbReference type="GO" id="GO:0030246">
    <property type="term" value="F:carbohydrate binding"/>
    <property type="evidence" value="ECO:0007669"/>
    <property type="project" value="UniProtKB-UniRule"/>
</dbReference>
<sequence length="158" mass="17891">MQSGMIVKNLPFKVGQTMTVVGIPELDCKKNWKSVLAAGFNLARDITPAICFRFQINIGTDEFTIALYINPRFDYGEDHNTVVCNSFQDLTWGEEVRGRSFPFRQGQEFKVIIDFTPTEFVITLSDGSTINFPNRFGAKEYSVMNLGGKVRFTSLQIK</sequence>
<dbReference type="InterPro" id="IPR044156">
    <property type="entry name" value="Galectin-like"/>
</dbReference>
<dbReference type="GO" id="GO:0005615">
    <property type="term" value="C:extracellular space"/>
    <property type="evidence" value="ECO:0007669"/>
    <property type="project" value="TreeGrafter"/>
</dbReference>
<dbReference type="GO" id="GO:0043236">
    <property type="term" value="F:laminin binding"/>
    <property type="evidence" value="ECO:0007669"/>
    <property type="project" value="TreeGrafter"/>
</dbReference>
<reference evidence="4" key="2">
    <citation type="submission" date="2025-05" db="UniProtKB">
        <authorList>
            <consortium name="Ensembl"/>
        </authorList>
    </citation>
    <scope>IDENTIFICATION</scope>
</reference>
<dbReference type="OrthoDB" id="8443340at2759"/>
<keyword evidence="1 2" id="KW-0430">Lectin</keyword>
<dbReference type="Pfam" id="PF00337">
    <property type="entry name" value="Gal-bind_lectin"/>
    <property type="match status" value="1"/>
</dbReference>
<dbReference type="GO" id="GO:0016936">
    <property type="term" value="F:galactoside binding"/>
    <property type="evidence" value="ECO:0007669"/>
    <property type="project" value="TreeGrafter"/>
</dbReference>